<reference evidence="1 2" key="1">
    <citation type="submission" date="2023-08" db="EMBL/GenBank/DDBJ databases">
        <title>A Necator americanus chromosomal reference genome.</title>
        <authorList>
            <person name="Ilik V."/>
            <person name="Petrzelkova K.J."/>
            <person name="Pardy F."/>
            <person name="Fuh T."/>
            <person name="Niatou-Singa F.S."/>
            <person name="Gouil Q."/>
            <person name="Baker L."/>
            <person name="Ritchie M.E."/>
            <person name="Jex A.R."/>
            <person name="Gazzola D."/>
            <person name="Li H."/>
            <person name="Toshio Fujiwara R."/>
            <person name="Zhan B."/>
            <person name="Aroian R.V."/>
            <person name="Pafco B."/>
            <person name="Schwarz E.M."/>
        </authorList>
    </citation>
    <scope>NUCLEOTIDE SEQUENCE [LARGE SCALE GENOMIC DNA]</scope>
    <source>
        <strain evidence="1 2">Aroian</strain>
        <tissue evidence="1">Whole animal</tissue>
    </source>
</reference>
<comment type="caution">
    <text evidence="1">The sequence shown here is derived from an EMBL/GenBank/DDBJ whole genome shotgun (WGS) entry which is preliminary data.</text>
</comment>
<proteinExistence type="predicted"/>
<keyword evidence="2" id="KW-1185">Reference proteome</keyword>
<dbReference type="Proteomes" id="UP001303046">
    <property type="component" value="Unassembled WGS sequence"/>
</dbReference>
<dbReference type="EMBL" id="JAVFWL010000006">
    <property type="protein sequence ID" value="KAK6762990.1"/>
    <property type="molecule type" value="Genomic_DNA"/>
</dbReference>
<sequence length="144" mass="16992">MVLYYGAHIRQQKSPERPLRVDELLHCIHVQEESSTPSAYMSCLGDRISFRPALLSFMVRFQKWYRGAQHQPNLDLAGLKDECRKRRCKENAARFNTEEEVRFCICGDNIHVQFCVARTAAEFSQKKLLRRRFGSQLKRDRENE</sequence>
<gene>
    <name evidence="1" type="primary">Necator_chrX.g23791</name>
    <name evidence="1" type="ORF">RB195_023627</name>
</gene>
<evidence type="ECO:0000313" key="1">
    <source>
        <dbReference type="EMBL" id="KAK6762990.1"/>
    </source>
</evidence>
<organism evidence="1 2">
    <name type="scientific">Necator americanus</name>
    <name type="common">Human hookworm</name>
    <dbReference type="NCBI Taxonomy" id="51031"/>
    <lineage>
        <taxon>Eukaryota</taxon>
        <taxon>Metazoa</taxon>
        <taxon>Ecdysozoa</taxon>
        <taxon>Nematoda</taxon>
        <taxon>Chromadorea</taxon>
        <taxon>Rhabditida</taxon>
        <taxon>Rhabditina</taxon>
        <taxon>Rhabditomorpha</taxon>
        <taxon>Strongyloidea</taxon>
        <taxon>Ancylostomatidae</taxon>
        <taxon>Bunostominae</taxon>
        <taxon>Necator</taxon>
    </lineage>
</organism>
<name>A0ABR1EKV2_NECAM</name>
<protein>
    <submittedName>
        <fullName evidence="1">Uncharacterized protein</fullName>
    </submittedName>
</protein>
<accession>A0ABR1EKV2</accession>
<evidence type="ECO:0000313" key="2">
    <source>
        <dbReference type="Proteomes" id="UP001303046"/>
    </source>
</evidence>